<comment type="subcellular location">
    <subcellularLocation>
        <location evidence="1">Nucleus</location>
    </subcellularLocation>
</comment>
<keyword evidence="1" id="KW-0235">DNA replication</keyword>
<evidence type="ECO:0000313" key="3">
    <source>
        <dbReference type="EMBL" id="KAG2381641.1"/>
    </source>
</evidence>
<organism evidence="3 4">
    <name type="scientific">Naegleria lovaniensis</name>
    <name type="common">Amoeba</name>
    <dbReference type="NCBI Taxonomy" id="51637"/>
    <lineage>
        <taxon>Eukaryota</taxon>
        <taxon>Discoba</taxon>
        <taxon>Heterolobosea</taxon>
        <taxon>Tetramitia</taxon>
        <taxon>Eutetramitia</taxon>
        <taxon>Vahlkampfiidae</taxon>
        <taxon>Naegleria</taxon>
    </lineage>
</organism>
<dbReference type="Pfam" id="PF16922">
    <property type="entry name" value="SLD5_C"/>
    <property type="match status" value="1"/>
</dbReference>
<keyword evidence="4" id="KW-1185">Reference proteome</keyword>
<name>A0AA88GM42_NAELO</name>
<dbReference type="GO" id="GO:0000727">
    <property type="term" value="P:double-strand break repair via break-induced replication"/>
    <property type="evidence" value="ECO:0007669"/>
    <property type="project" value="TreeGrafter"/>
</dbReference>
<reference evidence="3 4" key="1">
    <citation type="journal article" date="2018" name="BMC Genomics">
        <title>The genome of Naegleria lovaniensis, the basis for a comparative approach to unravel pathogenicity factors of the human pathogenic amoeba N. fowleri.</title>
        <authorList>
            <person name="Liechti N."/>
            <person name="Schurch N."/>
            <person name="Bruggmann R."/>
            <person name="Wittwer M."/>
        </authorList>
    </citation>
    <scope>NUCLEOTIDE SEQUENCE [LARGE SCALE GENOMIC DNA]</scope>
    <source>
        <strain evidence="3 4">ATCC 30569</strain>
    </source>
</reference>
<dbReference type="PIRSF" id="PIRSF007764">
    <property type="entry name" value="Sld5"/>
    <property type="match status" value="1"/>
</dbReference>
<dbReference type="CDD" id="cd21692">
    <property type="entry name" value="GINS_B_Sld5"/>
    <property type="match status" value="1"/>
</dbReference>
<dbReference type="SUPFAM" id="SSF160059">
    <property type="entry name" value="PriA/YqbF domain"/>
    <property type="match status" value="1"/>
</dbReference>
<dbReference type="GeneID" id="68098480"/>
<dbReference type="EMBL" id="PYSW02000026">
    <property type="protein sequence ID" value="KAG2381641.1"/>
    <property type="molecule type" value="Genomic_DNA"/>
</dbReference>
<dbReference type="PANTHER" id="PTHR21206:SF0">
    <property type="entry name" value="DNA REPLICATION COMPLEX GINS PROTEIN SLD5"/>
    <property type="match status" value="1"/>
</dbReference>
<dbReference type="InterPro" id="IPR031633">
    <property type="entry name" value="SLD5_C"/>
</dbReference>
<comment type="function">
    <text evidence="1">The GINS complex plays an essential role in the initiation of DNA replication.</text>
</comment>
<feature type="domain" description="DNA replication complex GINS protein SLD5 C-terminal" evidence="2">
    <location>
        <begin position="184"/>
        <end position="247"/>
    </location>
</feature>
<dbReference type="Gene3D" id="1.20.58.1030">
    <property type="match status" value="1"/>
</dbReference>
<dbReference type="GO" id="GO:0000811">
    <property type="term" value="C:GINS complex"/>
    <property type="evidence" value="ECO:0007669"/>
    <property type="project" value="UniProtKB-UniRule"/>
</dbReference>
<dbReference type="SUPFAM" id="SSF158573">
    <property type="entry name" value="GINS helical bundle-like"/>
    <property type="match status" value="1"/>
</dbReference>
<dbReference type="Gene3D" id="3.40.5.60">
    <property type="match status" value="1"/>
</dbReference>
<dbReference type="InterPro" id="IPR008591">
    <property type="entry name" value="GINS_Sld5"/>
</dbReference>
<evidence type="ECO:0000259" key="2">
    <source>
        <dbReference type="Pfam" id="PF16922"/>
    </source>
</evidence>
<protein>
    <recommendedName>
        <fullName evidence="1">DNA replication complex GINS protein SLD5</fullName>
    </recommendedName>
</protein>
<dbReference type="RefSeq" id="XP_044547321.1">
    <property type="nucleotide sequence ID" value="XM_044695841.1"/>
</dbReference>
<dbReference type="GO" id="GO:0006261">
    <property type="term" value="P:DNA-templated DNA replication"/>
    <property type="evidence" value="ECO:0007669"/>
    <property type="project" value="InterPro"/>
</dbReference>
<dbReference type="Proteomes" id="UP000816034">
    <property type="component" value="Unassembled WGS sequence"/>
</dbReference>
<gene>
    <name evidence="3" type="ORF">C9374_006025</name>
</gene>
<comment type="similarity">
    <text evidence="1">Belongs to the GINS4/SLD5 family.</text>
</comment>
<evidence type="ECO:0000256" key="1">
    <source>
        <dbReference type="PIRNR" id="PIRNR007764"/>
    </source>
</evidence>
<sequence>MQSLIDSAELMLESGGDDGEVFEDLRIWLTNERNSPELLPGGQRLESMIQRARSRIELEEDSLLNSNEYSEEYSLRVTELNRLKYLVTNLMRTRLIKLELLCEYVRRKEVDHINNIGNLSMVNDREEDIHAALKITTPSEWKFLQQFCKLRTTYFENSFVNQLTNPDMASKGQGKDNIVPYIEPDWFKFVFCEVVEDLGTVTLRPFDARPENEDEDELEVNLPKGTRSLLQYRLVRDLLFEGKVKLI</sequence>
<dbReference type="PANTHER" id="PTHR21206">
    <property type="entry name" value="SLD5 PROTEIN"/>
    <property type="match status" value="1"/>
</dbReference>
<keyword evidence="1" id="KW-0539">Nucleus</keyword>
<dbReference type="InterPro" id="IPR036224">
    <property type="entry name" value="GINS_bundle-like_dom_sf"/>
</dbReference>
<accession>A0AA88GM42</accession>
<evidence type="ECO:0000313" key="4">
    <source>
        <dbReference type="Proteomes" id="UP000816034"/>
    </source>
</evidence>
<dbReference type="AlphaFoldDB" id="A0AA88GM42"/>
<proteinExistence type="inferred from homology"/>
<comment type="caution">
    <text evidence="3">The sequence shown here is derived from an EMBL/GenBank/DDBJ whole genome shotgun (WGS) entry which is preliminary data.</text>
</comment>